<dbReference type="InterPro" id="IPR053959">
    <property type="entry name" value="YvlB/LiaX_N"/>
</dbReference>
<evidence type="ECO:0000259" key="2">
    <source>
        <dbReference type="Pfam" id="PF22746"/>
    </source>
</evidence>
<dbReference type="InterPro" id="IPR025164">
    <property type="entry name" value="Toastrack_DUF4097"/>
</dbReference>
<organism evidence="3 4">
    <name type="scientific">Fusibacter ferrireducens</name>
    <dbReference type="NCBI Taxonomy" id="2785058"/>
    <lineage>
        <taxon>Bacteria</taxon>
        <taxon>Bacillati</taxon>
        <taxon>Bacillota</taxon>
        <taxon>Clostridia</taxon>
        <taxon>Eubacteriales</taxon>
        <taxon>Eubacteriales Family XII. Incertae Sedis</taxon>
        <taxon>Fusibacter</taxon>
    </lineage>
</organism>
<dbReference type="Pfam" id="PF22746">
    <property type="entry name" value="SHOCT-like_DUF2089-C"/>
    <property type="match status" value="1"/>
</dbReference>
<keyword evidence="4" id="KW-1185">Reference proteome</keyword>
<feature type="domain" description="YvlB/LiaX N-terminal" evidence="2">
    <location>
        <begin position="5"/>
        <end position="30"/>
    </location>
</feature>
<proteinExistence type="predicted"/>
<comment type="caution">
    <text evidence="3">The sequence shown here is derived from an EMBL/GenBank/DDBJ whole genome shotgun (WGS) entry which is preliminary data.</text>
</comment>
<reference evidence="3 4" key="1">
    <citation type="submission" date="2020-11" db="EMBL/GenBank/DDBJ databases">
        <title>Fusibacter basophilias sp. nov.</title>
        <authorList>
            <person name="Qiu D."/>
        </authorList>
    </citation>
    <scope>NUCLEOTIDE SEQUENCE [LARGE SCALE GENOMIC DNA]</scope>
    <source>
        <strain evidence="3 4">Q10-2</strain>
    </source>
</reference>
<dbReference type="Proteomes" id="UP000614200">
    <property type="component" value="Unassembled WGS sequence"/>
</dbReference>
<name>A0ABR9ZRW6_9FIRM</name>
<accession>A0ABR9ZRW6</accession>
<protein>
    <submittedName>
        <fullName evidence="3">DUF4097 family beta strand repeat protein</fullName>
    </submittedName>
</protein>
<evidence type="ECO:0000259" key="1">
    <source>
        <dbReference type="Pfam" id="PF13349"/>
    </source>
</evidence>
<evidence type="ECO:0000313" key="4">
    <source>
        <dbReference type="Proteomes" id="UP000614200"/>
    </source>
</evidence>
<gene>
    <name evidence="3" type="ORF">ISU02_08725</name>
</gene>
<dbReference type="EMBL" id="JADKNH010000004">
    <property type="protein sequence ID" value="MBF4693203.1"/>
    <property type="molecule type" value="Genomic_DNA"/>
</dbReference>
<sequence length="317" mass="34998">MNHKLEILKMIEAGKISVEEGLELIEAAEQTERIESDSINEEEQYTYGRTERETLKNFDVALVSCKLNIERSNVEDVTIELLNPQTRELVEKPDWLQFYEEENYIAIKEKRSGSFGDLINFFKDPGENNLFKTIFINIKLPMNLVVDQGKFSSVSGNLSAIGLNGVDFTFKTVSGKVYMTGVKAQVIKGKSTSGSVISEDVKCESGVYGSTSGRLKITGQHGTAKGKTVSGSIEFDGGDEIKEADFSTVSGKIDIKVETPEKYNLSMDSLSGGIDPSGFAVVDKDISGKRRVNVSNRSEDRWIKASTVSGKILFDKK</sequence>
<dbReference type="Pfam" id="PF13349">
    <property type="entry name" value="DUF4097"/>
    <property type="match status" value="1"/>
</dbReference>
<feature type="domain" description="DUF4097" evidence="1">
    <location>
        <begin position="64"/>
        <end position="312"/>
    </location>
</feature>
<evidence type="ECO:0000313" key="3">
    <source>
        <dbReference type="EMBL" id="MBF4693203.1"/>
    </source>
</evidence>
<dbReference type="RefSeq" id="WP_194701427.1">
    <property type="nucleotide sequence ID" value="NZ_JADKNH010000004.1"/>
</dbReference>